<feature type="domain" description="GUN4-like" evidence="1">
    <location>
        <begin position="101"/>
        <end position="240"/>
    </location>
</feature>
<keyword evidence="2" id="KW-0934">Plastid</keyword>
<dbReference type="PANTHER" id="PTHR34800">
    <property type="entry name" value="TETRAPYRROLE-BINDING PROTEIN, CHLOROPLASTIC"/>
    <property type="match status" value="1"/>
</dbReference>
<dbReference type="SUPFAM" id="SSF140869">
    <property type="entry name" value="GUN4-like"/>
    <property type="match status" value="1"/>
</dbReference>
<organism evidence="2">
    <name type="scientific">Erythroglossum lusitanicum</name>
    <dbReference type="NCBI Taxonomy" id="2575615"/>
    <lineage>
        <taxon>Eukaryota</taxon>
        <taxon>Rhodophyta</taxon>
        <taxon>Florideophyceae</taxon>
        <taxon>Rhodymeniophycidae</taxon>
        <taxon>Ceramiales</taxon>
        <taxon>Delesseriaceae</taxon>
        <taxon>Erythroglossum</taxon>
    </lineage>
</organism>
<dbReference type="InterPro" id="IPR008629">
    <property type="entry name" value="GUN4-like"/>
</dbReference>
<dbReference type="CDD" id="cd16383">
    <property type="entry name" value="GUN4"/>
    <property type="match status" value="1"/>
</dbReference>
<proteinExistence type="predicted"/>
<dbReference type="AlphaFoldDB" id="A0A4D6WSU7"/>
<name>A0A4D6WSU7_9FLOR</name>
<dbReference type="Gene3D" id="1.10.10.1770">
    <property type="entry name" value="Gun4-like"/>
    <property type="match status" value="1"/>
</dbReference>
<accession>A0A4D6WSU7</accession>
<dbReference type="GO" id="GO:0046906">
    <property type="term" value="F:tetrapyrrole binding"/>
    <property type="evidence" value="ECO:0007669"/>
    <property type="project" value="TreeGrafter"/>
</dbReference>
<geneLocation type="plastid" evidence="2"/>
<evidence type="ECO:0000259" key="1">
    <source>
        <dbReference type="Pfam" id="PF05419"/>
    </source>
</evidence>
<dbReference type="PANTHER" id="PTHR34800:SF1">
    <property type="entry name" value="TETRAPYRROLE-BINDING PROTEIN, CHLOROPLASTIC"/>
    <property type="match status" value="1"/>
</dbReference>
<dbReference type="InterPro" id="IPR037215">
    <property type="entry name" value="GUN4-like_sf"/>
</dbReference>
<gene>
    <name evidence="2" type="primary">ycf53</name>
</gene>
<dbReference type="EMBL" id="MK814653">
    <property type="protein sequence ID" value="QCI06493.1"/>
    <property type="molecule type" value="Genomic_DNA"/>
</dbReference>
<reference evidence="2" key="2">
    <citation type="submission" date="2019-04" db="EMBL/GenBank/DDBJ databases">
        <authorList>
            <person name="Pasella M."/>
        </authorList>
    </citation>
    <scope>NUCLEOTIDE SEQUENCE</scope>
    <source>
        <strain evidence="2">PD2950_1</strain>
    </source>
</reference>
<reference evidence="2" key="1">
    <citation type="journal article" date="2019" name="Mol. Phylogenet. Evol.">
        <title>Morphological evolution and classification of the red algal order Ceramiales inferred using plastid phylogenomics.</title>
        <authorList>
            <person name="Diaz-Tapia P."/>
            <person name="Pasella M.M."/>
            <person name="Verbruggen H."/>
            <person name="Maggs C.A."/>
        </authorList>
    </citation>
    <scope>NUCLEOTIDE SEQUENCE</scope>
    <source>
        <strain evidence="2">PD2950_1</strain>
    </source>
</reference>
<dbReference type="Gene3D" id="1.25.40.620">
    <property type="match status" value="1"/>
</dbReference>
<evidence type="ECO:0000313" key="2">
    <source>
        <dbReference type="EMBL" id="QCI06493.1"/>
    </source>
</evidence>
<protein>
    <recommendedName>
        <fullName evidence="1">GUN4-like domain-containing protein</fullName>
    </recommendedName>
</protein>
<dbReference type="Pfam" id="PF05419">
    <property type="entry name" value="GUN4"/>
    <property type="match status" value="1"/>
</dbReference>
<sequence length="247" mass="29741">MTEKQNNYTNLNIHDKIKQLFYKNENFISNEIINTIDIFLKKGFKEQEELLNILIKRQIIDNKDITLLDGFIFKKLIETHTERIHKKISKIFPNGIIKLKSSLKIDYQPLQLLLIKNEFKEANQLTHKYLCILTNLDNINKRNWLYFTDISSLPSDDLFTIDLLWRIYSYGKFGFSIQRQIWILNNYSWDKLWYKIGWIKEGKMRRYPEEFNWTLNAPKGHLPLINQLRGQQVISSLFKHIVWKDIT</sequence>